<dbReference type="EMBL" id="LBWP01000002">
    <property type="protein sequence ID" value="KKR11933.1"/>
    <property type="molecule type" value="Genomic_DNA"/>
</dbReference>
<comment type="caution">
    <text evidence="1">The sequence shown here is derived from an EMBL/GenBank/DDBJ whole genome shotgun (WGS) entry which is preliminary data.</text>
</comment>
<protein>
    <submittedName>
        <fullName evidence="1">23S rRNA gene intervening protein</fullName>
    </submittedName>
</protein>
<dbReference type="NCBIfam" id="TIGR02436">
    <property type="entry name" value="four helix bundle protein"/>
    <property type="match status" value="1"/>
</dbReference>
<dbReference type="InterPro" id="IPR036583">
    <property type="entry name" value="23S_rRNA_IVS_sf"/>
</dbReference>
<dbReference type="Gene3D" id="1.20.1440.60">
    <property type="entry name" value="23S rRNA-intervening sequence"/>
    <property type="match status" value="1"/>
</dbReference>
<evidence type="ECO:0000313" key="1">
    <source>
        <dbReference type="EMBL" id="KKR11933.1"/>
    </source>
</evidence>
<accession>A0A0G0N8Z4</accession>
<dbReference type="SUPFAM" id="SSF158446">
    <property type="entry name" value="IVS-encoded protein-like"/>
    <property type="match status" value="1"/>
</dbReference>
<sequence>MKKTFRFLEFKVYKDAKLFYQKVVIITKDFTKQYWELGDQLRRSALSVVLNIAEGAGKDSDKEFNRYLNNSLGSINESAAAVDVAYDEKLISPSEKVKLLDSAKQIADQLGGFSKKLRMR</sequence>
<name>A0A0G0N8Z4_9BACT</name>
<dbReference type="Proteomes" id="UP000034246">
    <property type="component" value="Unassembled WGS sequence"/>
</dbReference>
<organism evidence="1 2">
    <name type="scientific">Candidatus Woesebacteria bacterium GW2011_GWA1_39_21</name>
    <dbReference type="NCBI Taxonomy" id="1618550"/>
    <lineage>
        <taxon>Bacteria</taxon>
        <taxon>Candidatus Woeseibacteriota</taxon>
    </lineage>
</organism>
<dbReference type="STRING" id="1618550.UT39_C0002G0115"/>
<proteinExistence type="predicted"/>
<dbReference type="AlphaFoldDB" id="A0A0G0N8Z4"/>
<dbReference type="PANTHER" id="PTHR38471:SF2">
    <property type="entry name" value="FOUR HELIX BUNDLE PROTEIN"/>
    <property type="match status" value="1"/>
</dbReference>
<gene>
    <name evidence="1" type="ORF">UT39_C0002G0115</name>
</gene>
<dbReference type="Pfam" id="PF05635">
    <property type="entry name" value="23S_rRNA_IVP"/>
    <property type="match status" value="1"/>
</dbReference>
<dbReference type="CDD" id="cd16377">
    <property type="entry name" value="23S_rRNA_IVP_like"/>
    <property type="match status" value="1"/>
</dbReference>
<dbReference type="PANTHER" id="PTHR38471">
    <property type="entry name" value="FOUR HELIX BUNDLE PROTEIN"/>
    <property type="match status" value="1"/>
</dbReference>
<dbReference type="InterPro" id="IPR012657">
    <property type="entry name" value="23S_rRNA-intervening_sequence"/>
</dbReference>
<reference evidence="1 2" key="1">
    <citation type="journal article" date="2015" name="Nature">
        <title>rRNA introns, odd ribosomes, and small enigmatic genomes across a large radiation of phyla.</title>
        <authorList>
            <person name="Brown C.T."/>
            <person name="Hug L.A."/>
            <person name="Thomas B.C."/>
            <person name="Sharon I."/>
            <person name="Castelle C.J."/>
            <person name="Singh A."/>
            <person name="Wilkins M.J."/>
            <person name="Williams K.H."/>
            <person name="Banfield J.F."/>
        </authorList>
    </citation>
    <scope>NUCLEOTIDE SEQUENCE [LARGE SCALE GENOMIC DNA]</scope>
</reference>
<evidence type="ECO:0000313" key="2">
    <source>
        <dbReference type="Proteomes" id="UP000034246"/>
    </source>
</evidence>